<proteinExistence type="predicted"/>
<comment type="caution">
    <text evidence="3">The sequence shown here is derived from an EMBL/GenBank/DDBJ whole genome shotgun (WGS) entry which is preliminary data.</text>
</comment>
<keyword evidence="2" id="KW-0812">Transmembrane</keyword>
<dbReference type="AlphaFoldDB" id="A0A6D2HJF8"/>
<reference evidence="3" key="1">
    <citation type="submission" date="2020-01" db="EMBL/GenBank/DDBJ databases">
        <authorList>
            <person name="Mishra B."/>
        </authorList>
    </citation>
    <scope>NUCLEOTIDE SEQUENCE [LARGE SCALE GENOMIC DNA]</scope>
</reference>
<evidence type="ECO:0000313" key="4">
    <source>
        <dbReference type="Proteomes" id="UP000467841"/>
    </source>
</evidence>
<dbReference type="PANTHER" id="PTHR31995:SF7">
    <property type="entry name" value="TRANSCRIPTION ELONGATION FACTOR (TFIIS) FAMILY PROTEIN"/>
    <property type="match status" value="1"/>
</dbReference>
<feature type="region of interest" description="Disordered" evidence="1">
    <location>
        <begin position="1"/>
        <end position="38"/>
    </location>
</feature>
<feature type="transmembrane region" description="Helical" evidence="2">
    <location>
        <begin position="94"/>
        <end position="117"/>
    </location>
</feature>
<dbReference type="PANTHER" id="PTHR31995">
    <property type="entry name" value="TRANSCRIPTION FACTOR IIS FAMILY PROTEIN-RELATED"/>
    <property type="match status" value="1"/>
</dbReference>
<name>A0A6D2HJF8_9BRAS</name>
<organism evidence="3 4">
    <name type="scientific">Microthlaspi erraticum</name>
    <dbReference type="NCBI Taxonomy" id="1685480"/>
    <lineage>
        <taxon>Eukaryota</taxon>
        <taxon>Viridiplantae</taxon>
        <taxon>Streptophyta</taxon>
        <taxon>Embryophyta</taxon>
        <taxon>Tracheophyta</taxon>
        <taxon>Spermatophyta</taxon>
        <taxon>Magnoliopsida</taxon>
        <taxon>eudicotyledons</taxon>
        <taxon>Gunneridae</taxon>
        <taxon>Pentapetalae</taxon>
        <taxon>rosids</taxon>
        <taxon>malvids</taxon>
        <taxon>Brassicales</taxon>
        <taxon>Brassicaceae</taxon>
        <taxon>Coluteocarpeae</taxon>
        <taxon>Microthlaspi</taxon>
    </lineage>
</organism>
<keyword evidence="2" id="KW-0472">Membrane</keyword>
<keyword evidence="2" id="KW-1133">Transmembrane helix</keyword>
<evidence type="ECO:0000256" key="1">
    <source>
        <dbReference type="SAM" id="MobiDB-lite"/>
    </source>
</evidence>
<dbReference type="OrthoDB" id="1135481at2759"/>
<dbReference type="EMBL" id="CACVBM020000222">
    <property type="protein sequence ID" value="CAA7016268.1"/>
    <property type="molecule type" value="Genomic_DNA"/>
</dbReference>
<sequence length="170" mass="19640">MNWHKLLSESALSKNPRSLAHEARQSKQNLNKPDVRCKSVPETSRPLQMKRKFCEKNATEMLELFEIAKKSADVANAKGLLLATKETSICVDTLALLIEFPISSTAKIIVTIAFLFLKKHRKSLFIYHHHHDFIYNSAPWNMITFDKEFRKNKLEKGPRITVEKINHLVN</sequence>
<protein>
    <submittedName>
        <fullName evidence="3">Uncharacterized protein</fullName>
    </submittedName>
</protein>
<dbReference type="Proteomes" id="UP000467841">
    <property type="component" value="Unassembled WGS sequence"/>
</dbReference>
<gene>
    <name evidence="3" type="ORF">MERR_LOCUS3503</name>
</gene>
<evidence type="ECO:0000256" key="2">
    <source>
        <dbReference type="SAM" id="Phobius"/>
    </source>
</evidence>
<keyword evidence="4" id="KW-1185">Reference proteome</keyword>
<evidence type="ECO:0000313" key="3">
    <source>
        <dbReference type="EMBL" id="CAA7016268.1"/>
    </source>
</evidence>
<accession>A0A6D2HJF8</accession>